<proteinExistence type="predicted"/>
<evidence type="ECO:0000313" key="3">
    <source>
        <dbReference type="Proteomes" id="UP001221757"/>
    </source>
</evidence>
<dbReference type="EMBL" id="JARKIE010000143">
    <property type="protein sequence ID" value="KAJ7676353.1"/>
    <property type="molecule type" value="Genomic_DNA"/>
</dbReference>
<feature type="compositionally biased region" description="Pro residues" evidence="1">
    <location>
        <begin position="1"/>
        <end position="11"/>
    </location>
</feature>
<organism evidence="2 3">
    <name type="scientific">Mycena rosella</name>
    <name type="common">Pink bonnet</name>
    <name type="synonym">Agaricus rosellus</name>
    <dbReference type="NCBI Taxonomy" id="1033263"/>
    <lineage>
        <taxon>Eukaryota</taxon>
        <taxon>Fungi</taxon>
        <taxon>Dikarya</taxon>
        <taxon>Basidiomycota</taxon>
        <taxon>Agaricomycotina</taxon>
        <taxon>Agaricomycetes</taxon>
        <taxon>Agaricomycetidae</taxon>
        <taxon>Agaricales</taxon>
        <taxon>Marasmiineae</taxon>
        <taxon>Mycenaceae</taxon>
        <taxon>Mycena</taxon>
    </lineage>
</organism>
<reference evidence="2" key="1">
    <citation type="submission" date="2023-03" db="EMBL/GenBank/DDBJ databases">
        <title>Massive genome expansion in bonnet fungi (Mycena s.s.) driven by repeated elements and novel gene families across ecological guilds.</title>
        <authorList>
            <consortium name="Lawrence Berkeley National Laboratory"/>
            <person name="Harder C.B."/>
            <person name="Miyauchi S."/>
            <person name="Viragh M."/>
            <person name="Kuo A."/>
            <person name="Thoen E."/>
            <person name="Andreopoulos B."/>
            <person name="Lu D."/>
            <person name="Skrede I."/>
            <person name="Drula E."/>
            <person name="Henrissat B."/>
            <person name="Morin E."/>
            <person name="Kohler A."/>
            <person name="Barry K."/>
            <person name="LaButti K."/>
            <person name="Morin E."/>
            <person name="Salamov A."/>
            <person name="Lipzen A."/>
            <person name="Mereny Z."/>
            <person name="Hegedus B."/>
            <person name="Baldrian P."/>
            <person name="Stursova M."/>
            <person name="Weitz H."/>
            <person name="Taylor A."/>
            <person name="Grigoriev I.V."/>
            <person name="Nagy L.G."/>
            <person name="Martin F."/>
            <person name="Kauserud H."/>
        </authorList>
    </citation>
    <scope>NUCLEOTIDE SEQUENCE</scope>
    <source>
        <strain evidence="2">CBHHK067</strain>
    </source>
</reference>
<feature type="region of interest" description="Disordered" evidence="1">
    <location>
        <begin position="1"/>
        <end position="20"/>
    </location>
</feature>
<dbReference type="Proteomes" id="UP001221757">
    <property type="component" value="Unassembled WGS sequence"/>
</dbReference>
<accession>A0AAD7D4F7</accession>
<protein>
    <submittedName>
        <fullName evidence="2">Uncharacterized protein</fullName>
    </submittedName>
</protein>
<evidence type="ECO:0000256" key="1">
    <source>
        <dbReference type="SAM" id="MobiDB-lite"/>
    </source>
</evidence>
<sequence>MASATLPPPAATPLVADEDDGAVRHRTGPLVIGAFPPDDRFSSPLPLPASDSAISAFSPPPLFDRRCENAVSCRQT</sequence>
<keyword evidence="3" id="KW-1185">Reference proteome</keyword>
<dbReference type="AlphaFoldDB" id="A0AAD7D4F7"/>
<name>A0AAD7D4F7_MYCRO</name>
<gene>
    <name evidence="2" type="ORF">B0H17DRAFT_1207340</name>
</gene>
<evidence type="ECO:0000313" key="2">
    <source>
        <dbReference type="EMBL" id="KAJ7676353.1"/>
    </source>
</evidence>
<comment type="caution">
    <text evidence="2">The sequence shown here is derived from an EMBL/GenBank/DDBJ whole genome shotgun (WGS) entry which is preliminary data.</text>
</comment>